<dbReference type="EMBL" id="BQKI01000018">
    <property type="protein sequence ID" value="GJN10757.1"/>
    <property type="molecule type" value="Genomic_DNA"/>
</dbReference>
<name>A0AAV5DJQ5_ELECO</name>
<keyword evidence="2" id="KW-1185">Reference proteome</keyword>
<dbReference type="Proteomes" id="UP001054889">
    <property type="component" value="Unassembled WGS sequence"/>
</dbReference>
<reference evidence="1" key="2">
    <citation type="submission" date="2021-12" db="EMBL/GenBank/DDBJ databases">
        <title>Resequencing data analysis of finger millet.</title>
        <authorList>
            <person name="Hatakeyama M."/>
            <person name="Aluri S."/>
            <person name="Balachadran M.T."/>
            <person name="Sivarajan S.R."/>
            <person name="Poveda L."/>
            <person name="Shimizu-Inatsugi R."/>
            <person name="Schlapbach R."/>
            <person name="Sreeman S.M."/>
            <person name="Shimizu K.K."/>
        </authorList>
    </citation>
    <scope>NUCLEOTIDE SEQUENCE</scope>
</reference>
<reference evidence="1" key="1">
    <citation type="journal article" date="2018" name="DNA Res.">
        <title>Multiple hybrid de novo genome assembly of finger millet, an orphan allotetraploid crop.</title>
        <authorList>
            <person name="Hatakeyama M."/>
            <person name="Aluri S."/>
            <person name="Balachadran M.T."/>
            <person name="Sivarajan S.R."/>
            <person name="Patrignani A."/>
            <person name="Gruter S."/>
            <person name="Poveda L."/>
            <person name="Shimizu-Inatsugi R."/>
            <person name="Baeten J."/>
            <person name="Francoijs K.J."/>
            <person name="Nataraja K.N."/>
            <person name="Reddy Y.A.N."/>
            <person name="Phadnis S."/>
            <person name="Ravikumar R.L."/>
            <person name="Schlapbach R."/>
            <person name="Sreeman S.M."/>
            <person name="Shimizu K.K."/>
        </authorList>
    </citation>
    <scope>NUCLEOTIDE SEQUENCE</scope>
</reference>
<organism evidence="1 2">
    <name type="scientific">Eleusine coracana subsp. coracana</name>
    <dbReference type="NCBI Taxonomy" id="191504"/>
    <lineage>
        <taxon>Eukaryota</taxon>
        <taxon>Viridiplantae</taxon>
        <taxon>Streptophyta</taxon>
        <taxon>Embryophyta</taxon>
        <taxon>Tracheophyta</taxon>
        <taxon>Spermatophyta</taxon>
        <taxon>Magnoliopsida</taxon>
        <taxon>Liliopsida</taxon>
        <taxon>Poales</taxon>
        <taxon>Poaceae</taxon>
        <taxon>PACMAD clade</taxon>
        <taxon>Chloridoideae</taxon>
        <taxon>Cynodonteae</taxon>
        <taxon>Eleusininae</taxon>
        <taxon>Eleusine</taxon>
    </lineage>
</organism>
<dbReference type="AlphaFoldDB" id="A0AAV5DJQ5"/>
<accession>A0AAV5DJQ5</accession>
<gene>
    <name evidence="1" type="primary">ga28879</name>
    <name evidence="1" type="ORF">PR202_ga28879</name>
</gene>
<comment type="caution">
    <text evidence="1">The sequence shown here is derived from an EMBL/GenBank/DDBJ whole genome shotgun (WGS) entry which is preliminary data.</text>
</comment>
<sequence length="93" mass="10990">MQMRRARVKSSLRHIRMERLDFPWVVQITWNLHLSPQILLHSALYFLMRKAPCLHGRDHWLTLPQATRNVNISLAALQNNHQLPVLDDISFRG</sequence>
<protein>
    <submittedName>
        <fullName evidence="1">Uncharacterized protein</fullName>
    </submittedName>
</protein>
<evidence type="ECO:0000313" key="1">
    <source>
        <dbReference type="EMBL" id="GJN10757.1"/>
    </source>
</evidence>
<evidence type="ECO:0000313" key="2">
    <source>
        <dbReference type="Proteomes" id="UP001054889"/>
    </source>
</evidence>
<proteinExistence type="predicted"/>